<keyword evidence="3" id="KW-1185">Reference proteome</keyword>
<feature type="signal peptide" evidence="1">
    <location>
        <begin position="1"/>
        <end position="18"/>
    </location>
</feature>
<reference evidence="2 3" key="1">
    <citation type="submission" date="2017-01" db="EMBL/GenBank/DDBJ databases">
        <title>Complete genome of Lacinutrix venerupis DOK2-8 isolated from seawater in Dokdo.</title>
        <authorList>
            <person name="Chi W.-J."/>
            <person name="Kim J.H."/>
        </authorList>
    </citation>
    <scope>NUCLEOTIDE SEQUENCE [LARGE SCALE GENOMIC DNA]</scope>
    <source>
        <strain evidence="2 3">DOK2-8</strain>
    </source>
</reference>
<dbReference type="RefSeq" id="WP_076732176.1">
    <property type="nucleotide sequence ID" value="NZ_CP019352.1"/>
</dbReference>
<dbReference type="AlphaFoldDB" id="A0AAC9LMG7"/>
<name>A0AAC9LMG7_9FLAO</name>
<gene>
    <name evidence="2" type="ORF">BWR22_04190</name>
</gene>
<keyword evidence="1" id="KW-0732">Signal</keyword>
<dbReference type="Proteomes" id="UP000187506">
    <property type="component" value="Chromosome"/>
</dbReference>
<protein>
    <recommendedName>
        <fullName evidence="4">YD repeat-containing protein</fullName>
    </recommendedName>
</protein>
<evidence type="ECO:0000313" key="3">
    <source>
        <dbReference type="Proteomes" id="UP000187506"/>
    </source>
</evidence>
<accession>A0AAC9LMG7</accession>
<sequence>MKNLVLLFLSFYSVLSFGQINNGFIDNSITNFKLNEFTDEIDLYSYYFFIDYLENNQDEFYVFDEKYSGDIKQIKTKVYKENEADENFLGSRFEIFNNKNQKKYAKDLDKPDDRENSVKEYFYTYNEENKLKDLKLVLKYDSKNIQELESVYYNFEHYKDSIVISQKEDFYKNVVDDPDFNDDSKGEFEKFQKLYFKDNKLVKNESFSGLSNSNSYITYNNNGYEIKDEGYLSTNNVLMTYNKNKNEVRFSNQESSKKINFVTIYKFDDNNNIISVSEDLYRVNGEYLEKPIHTKKQTIKYKYDEYNNWVYREVKNETKKTIKLFFRTIEYR</sequence>
<evidence type="ECO:0000313" key="2">
    <source>
        <dbReference type="EMBL" id="APX99547.1"/>
    </source>
</evidence>
<dbReference type="KEGG" id="lvn:BWR22_04190"/>
<proteinExistence type="predicted"/>
<feature type="chain" id="PRO_5042040368" description="YD repeat-containing protein" evidence="1">
    <location>
        <begin position="19"/>
        <end position="332"/>
    </location>
</feature>
<dbReference type="EMBL" id="CP019352">
    <property type="protein sequence ID" value="APX99547.1"/>
    <property type="molecule type" value="Genomic_DNA"/>
</dbReference>
<organism evidence="2 3">
    <name type="scientific">Lacinutrix venerupis</name>
    <dbReference type="NCBI Taxonomy" id="1486034"/>
    <lineage>
        <taxon>Bacteria</taxon>
        <taxon>Pseudomonadati</taxon>
        <taxon>Bacteroidota</taxon>
        <taxon>Flavobacteriia</taxon>
        <taxon>Flavobacteriales</taxon>
        <taxon>Flavobacteriaceae</taxon>
        <taxon>Lacinutrix</taxon>
    </lineage>
</organism>
<evidence type="ECO:0000256" key="1">
    <source>
        <dbReference type="SAM" id="SignalP"/>
    </source>
</evidence>
<evidence type="ECO:0008006" key="4">
    <source>
        <dbReference type="Google" id="ProtNLM"/>
    </source>
</evidence>